<dbReference type="Pfam" id="PF01734">
    <property type="entry name" value="Patatin"/>
    <property type="match status" value="1"/>
</dbReference>
<dbReference type="PANTHER" id="PTHR24185:SF1">
    <property type="entry name" value="CALCIUM-INDEPENDENT PHOSPHOLIPASE A2-GAMMA"/>
    <property type="match status" value="1"/>
</dbReference>
<dbReference type="GO" id="GO:0016042">
    <property type="term" value="P:lipid catabolic process"/>
    <property type="evidence" value="ECO:0007669"/>
    <property type="project" value="UniProtKB-UniRule"/>
</dbReference>
<dbReference type="PROSITE" id="PS50089">
    <property type="entry name" value="ZF_RING_2"/>
    <property type="match status" value="1"/>
</dbReference>
<dbReference type="PROSITE" id="PS00518">
    <property type="entry name" value="ZF_RING_1"/>
    <property type="match status" value="1"/>
</dbReference>
<feature type="short sequence motif" description="GXGXXG" evidence="8">
    <location>
        <begin position="848"/>
        <end position="853"/>
    </location>
</feature>
<evidence type="ECO:0000313" key="12">
    <source>
        <dbReference type="EMBL" id="RKU44127.1"/>
    </source>
</evidence>
<dbReference type="InterPro" id="IPR016035">
    <property type="entry name" value="Acyl_Trfase/lysoPLipase"/>
</dbReference>
<feature type="compositionally biased region" description="Polar residues" evidence="9">
    <location>
        <begin position="31"/>
        <end position="46"/>
    </location>
</feature>
<keyword evidence="1" id="KW-0479">Metal-binding</keyword>
<name>A0A420Y8I9_9PEZI</name>
<dbReference type="GO" id="GO:0046486">
    <property type="term" value="P:glycerolipid metabolic process"/>
    <property type="evidence" value="ECO:0007669"/>
    <property type="project" value="UniProtKB-ARBA"/>
</dbReference>
<organism evidence="12 13">
    <name type="scientific">Coniochaeta pulveracea</name>
    <dbReference type="NCBI Taxonomy" id="177199"/>
    <lineage>
        <taxon>Eukaryota</taxon>
        <taxon>Fungi</taxon>
        <taxon>Dikarya</taxon>
        <taxon>Ascomycota</taxon>
        <taxon>Pezizomycotina</taxon>
        <taxon>Sordariomycetes</taxon>
        <taxon>Sordariomycetidae</taxon>
        <taxon>Coniochaetales</taxon>
        <taxon>Coniochaetaceae</taxon>
        <taxon>Coniochaeta</taxon>
    </lineage>
</organism>
<dbReference type="CDD" id="cd07199">
    <property type="entry name" value="Pat17_PNPLA8_PNPLA9_like"/>
    <property type="match status" value="1"/>
</dbReference>
<dbReference type="SUPFAM" id="SSF52540">
    <property type="entry name" value="P-loop containing nucleoside triphosphate hydrolases"/>
    <property type="match status" value="1"/>
</dbReference>
<dbReference type="GO" id="GO:0008270">
    <property type="term" value="F:zinc ion binding"/>
    <property type="evidence" value="ECO:0007669"/>
    <property type="project" value="UniProtKB-KW"/>
</dbReference>
<evidence type="ECO:0008006" key="14">
    <source>
        <dbReference type="Google" id="ProtNLM"/>
    </source>
</evidence>
<keyword evidence="2 7" id="KW-0863">Zinc-finger</keyword>
<feature type="short sequence motif" description="DGA/G" evidence="8">
    <location>
        <begin position="1051"/>
        <end position="1053"/>
    </location>
</feature>
<evidence type="ECO:0000256" key="7">
    <source>
        <dbReference type="PROSITE-ProRule" id="PRU00175"/>
    </source>
</evidence>
<feature type="compositionally biased region" description="Pro residues" evidence="9">
    <location>
        <begin position="1"/>
        <end position="11"/>
    </location>
</feature>
<evidence type="ECO:0000259" key="11">
    <source>
        <dbReference type="PROSITE" id="PS51635"/>
    </source>
</evidence>
<dbReference type="EMBL" id="QVQW01000034">
    <property type="protein sequence ID" value="RKU44127.1"/>
    <property type="molecule type" value="Genomic_DNA"/>
</dbReference>
<gene>
    <name evidence="12" type="ORF">DL546_003862</name>
</gene>
<keyword evidence="3 8" id="KW-0378">Hydrolase</keyword>
<evidence type="ECO:0000256" key="5">
    <source>
        <dbReference type="ARBA" id="ARBA00022963"/>
    </source>
</evidence>
<evidence type="ECO:0000259" key="10">
    <source>
        <dbReference type="PROSITE" id="PS50089"/>
    </source>
</evidence>
<dbReference type="STRING" id="177199.A0A420Y8I9"/>
<feature type="short sequence motif" description="GXSXG" evidence="8">
    <location>
        <begin position="882"/>
        <end position="886"/>
    </location>
</feature>
<evidence type="ECO:0000256" key="6">
    <source>
        <dbReference type="ARBA" id="ARBA00023098"/>
    </source>
</evidence>
<reference evidence="12 13" key="1">
    <citation type="submission" date="2018-08" db="EMBL/GenBank/DDBJ databases">
        <title>Draft genome of the lignicolous fungus Coniochaeta pulveracea.</title>
        <authorList>
            <person name="Borstlap C.J."/>
            <person name="De Witt R.N."/>
            <person name="Botha A."/>
            <person name="Volschenk H."/>
        </authorList>
    </citation>
    <scope>NUCLEOTIDE SEQUENCE [LARGE SCALE GENOMIC DNA]</scope>
    <source>
        <strain evidence="12 13">CAB683</strain>
    </source>
</reference>
<evidence type="ECO:0000256" key="8">
    <source>
        <dbReference type="PROSITE-ProRule" id="PRU01161"/>
    </source>
</evidence>
<dbReference type="InterPro" id="IPR002641">
    <property type="entry name" value="PNPLA_dom"/>
</dbReference>
<dbReference type="InterPro" id="IPR027417">
    <property type="entry name" value="P-loop_NTPase"/>
</dbReference>
<dbReference type="GO" id="GO:0047499">
    <property type="term" value="F:calcium-independent phospholipase A2 activity"/>
    <property type="evidence" value="ECO:0007669"/>
    <property type="project" value="TreeGrafter"/>
</dbReference>
<proteinExistence type="predicted"/>
<keyword evidence="6 8" id="KW-0443">Lipid metabolism</keyword>
<evidence type="ECO:0000256" key="1">
    <source>
        <dbReference type="ARBA" id="ARBA00022723"/>
    </source>
</evidence>
<keyword evidence="4" id="KW-0862">Zinc</keyword>
<evidence type="ECO:0000313" key="13">
    <source>
        <dbReference type="Proteomes" id="UP000275385"/>
    </source>
</evidence>
<dbReference type="PANTHER" id="PTHR24185">
    <property type="entry name" value="CALCIUM-INDEPENDENT PHOSPHOLIPASE A2-GAMMA"/>
    <property type="match status" value="1"/>
</dbReference>
<protein>
    <recommendedName>
        <fullName evidence="14">PNPLA domain-containing protein</fullName>
    </recommendedName>
</protein>
<keyword evidence="5 8" id="KW-0442">Lipid degradation</keyword>
<evidence type="ECO:0000256" key="2">
    <source>
        <dbReference type="ARBA" id="ARBA00022771"/>
    </source>
</evidence>
<comment type="caution">
    <text evidence="12">The sequence shown here is derived from an EMBL/GenBank/DDBJ whole genome shotgun (WGS) entry which is preliminary data.</text>
</comment>
<dbReference type="Proteomes" id="UP000275385">
    <property type="component" value="Unassembled WGS sequence"/>
</dbReference>
<feature type="domain" description="PNPLA" evidence="11">
    <location>
        <begin position="844"/>
        <end position="1064"/>
    </location>
</feature>
<feature type="region of interest" description="Disordered" evidence="9">
    <location>
        <begin position="344"/>
        <end position="372"/>
    </location>
</feature>
<evidence type="ECO:0000256" key="3">
    <source>
        <dbReference type="ARBA" id="ARBA00022801"/>
    </source>
</evidence>
<dbReference type="GO" id="GO:0019369">
    <property type="term" value="P:arachidonate metabolic process"/>
    <property type="evidence" value="ECO:0007669"/>
    <property type="project" value="TreeGrafter"/>
</dbReference>
<accession>A0A420Y8I9</accession>
<dbReference type="InterPro" id="IPR017907">
    <property type="entry name" value="Znf_RING_CS"/>
</dbReference>
<feature type="region of interest" description="Disordered" evidence="9">
    <location>
        <begin position="1"/>
        <end position="46"/>
    </location>
</feature>
<dbReference type="InterPro" id="IPR001841">
    <property type="entry name" value="Znf_RING"/>
</dbReference>
<feature type="active site" description="Proton acceptor" evidence="8">
    <location>
        <position position="1051"/>
    </location>
</feature>
<dbReference type="OrthoDB" id="194358at2759"/>
<evidence type="ECO:0000256" key="4">
    <source>
        <dbReference type="ARBA" id="ARBA00022833"/>
    </source>
</evidence>
<feature type="active site" description="Nucleophile" evidence="8">
    <location>
        <position position="884"/>
    </location>
</feature>
<dbReference type="PROSITE" id="PS51635">
    <property type="entry name" value="PNPLA"/>
    <property type="match status" value="1"/>
</dbReference>
<evidence type="ECO:0000256" key="9">
    <source>
        <dbReference type="SAM" id="MobiDB-lite"/>
    </source>
</evidence>
<feature type="domain" description="RING-type" evidence="10">
    <location>
        <begin position="777"/>
        <end position="821"/>
    </location>
</feature>
<dbReference type="Gene3D" id="3.40.1090.10">
    <property type="entry name" value="Cytosolic phospholipase A2 catalytic domain"/>
    <property type="match status" value="1"/>
</dbReference>
<sequence length="1360" mass="154099">MLRPRSLPPPLLKAQTRGIEERPYPPPSFTVPGQENVLSPQSSAASSPVITVFTEDDDSHSDQATSREEGMRRLIEGFKCKICKTDLTVLTGRRCSWCGGDEHPLYCISCTKAGCLKRFCTEHITCWEKHLPRDEEVSRLHEMIDPLPQLFVNVVTHSEGDRRKQKQMHQRDEQARWFNIRRDPSHTRQDLFIYDRFIQLCDPNKTGNTGTKRHYPSFVSFVGDTSAGKSTLVRAMLLMGIANPARYTAPVDDLDCHNESALENLVSAMDHRTRDGPVTRSEIFDHQKYPTTFGVHLYKDEGISMATAGTNDSSYPALDSKYPILFADCEGFNAGEAMTNAERLESTEDLEPPRGRGFTDARTARSPSRRRDVAQQLQITASCYGSRGKDGIDLFYARFLYAISDVIVFVTKDDAKIQMELTRVLEWASKAVHKSVNHPSRKTLIVVRNMANLHKEEYYDNEKLKKLYLGGHPKLWEDSDILRDFVKDYNSKPDRPFVYRITTNERLYNALFSNIVCCYVPNKKSIQGRPQELFKQYQRLRDTIEESVREGLALRAESVMQYNVPALTHILSRAFAHFTTSEDPFDFYLAARKDNPNPQSMTEHVANFIRHVFEYNGDRTTVDVMVKDVISVALLTYTYREFSEGLGARPEEIFSRELQKICSKAIEMYIQVWEKCAFTFPDGQVCTSRPAKLHQQHVSGRQHELGQFVHQRQWRSDDKRDWINDIQQRFVESYEAIFIHQGSDHTLPPEKRLISRRECGHNNYALIWKHIKSNKTCLSCLQAVPDHVLSCGHSYCARCVQELGEVSHTTECAWTMKCRLCWEARGGNLHLVQLRPRCAGVRILTLDGGGIKGIVELALLHALHKSVGLNLLPKDMFDLIVGTSTGGIIALALAMSNEYDSIPRMMDFFADISKKTFSNSLIKKITTYALMIFRLSQSVFGSDALRKALQEHFWPKDTALFAPSLHTGLMSSGTRVAVTSAKDMGQTACLITSYNHPSSSVNNDSTNTLVMEREETIDKDMKIWEAALATSAAPFYLLPYEKPETKKLYVDGAVYANCPAGVAYSEMEQIWPGEEAPLDTLVSLGTGVQKAKSSQDVPSLVNMGFFVSLRAVFQRQIDSKSGWATFRDSTAPPAIRCRLNRLDPPLRQDEYVEMYDWQKIDALKHAVGQWTGGEAQEQLDGIANTLLAAMFFFEPDGEVAFGHHNETSARNNNLFDPSRDILPGSIRCRLVHGSPELKKLLSEKVEYFGYYHLPLTTNGTSTPDVLQQVSRVPESMWQRIRMNIRGREARPSEMLYPEVVGESVVHKFRLPYTFTVKKGSAGGLHVLAVKLARCEGLVPISGFPSSHADLVRRSKMKWLQ</sequence>
<dbReference type="GO" id="GO:0016020">
    <property type="term" value="C:membrane"/>
    <property type="evidence" value="ECO:0007669"/>
    <property type="project" value="TreeGrafter"/>
</dbReference>
<keyword evidence="13" id="KW-1185">Reference proteome</keyword>
<dbReference type="SUPFAM" id="SSF52151">
    <property type="entry name" value="FabD/lysophospholipase-like"/>
    <property type="match status" value="1"/>
</dbReference>